<evidence type="ECO:0000259" key="21">
    <source>
        <dbReference type="Pfam" id="PF05524"/>
    </source>
</evidence>
<dbReference type="Gene3D" id="3.20.20.60">
    <property type="entry name" value="Phosphoenolpyruvate-binding domains"/>
    <property type="match status" value="1"/>
</dbReference>
<evidence type="ECO:0000256" key="14">
    <source>
        <dbReference type="ARBA" id="ARBA00022777"/>
    </source>
</evidence>
<evidence type="ECO:0000256" key="18">
    <source>
        <dbReference type="SAM" id="Coils"/>
    </source>
</evidence>
<comment type="similarity">
    <text evidence="5 17">Belongs to the PEP-utilizing enzyme family.</text>
</comment>
<dbReference type="EMBL" id="JBCEWA010000002">
    <property type="protein sequence ID" value="MEL5987320.1"/>
    <property type="molecule type" value="Genomic_DNA"/>
</dbReference>
<keyword evidence="12 17" id="KW-0598">Phosphotransferase system</keyword>
<feature type="domain" description="Phosphotransferase system enzyme I N-terminal" evidence="21">
    <location>
        <begin position="5"/>
        <end position="125"/>
    </location>
</feature>
<dbReference type="Gene3D" id="3.50.30.10">
    <property type="entry name" value="Phosphohistidine domain"/>
    <property type="match status" value="1"/>
</dbReference>
<feature type="domain" description="PEP-utilising enzyme mobile" evidence="19">
    <location>
        <begin position="152"/>
        <end position="224"/>
    </location>
</feature>
<keyword evidence="13 17" id="KW-0479">Metal-binding</keyword>
<dbReference type="PRINTS" id="PR01736">
    <property type="entry name" value="PHPHTRNFRASE"/>
</dbReference>
<dbReference type="SUPFAM" id="SSF52009">
    <property type="entry name" value="Phosphohistidine domain"/>
    <property type="match status" value="1"/>
</dbReference>
<dbReference type="NCBIfam" id="TIGR01417">
    <property type="entry name" value="PTS_I_fam"/>
    <property type="match status" value="1"/>
</dbReference>
<dbReference type="RefSeq" id="WP_087680324.1">
    <property type="nucleotide sequence ID" value="NZ_JBCEWA010000002.1"/>
</dbReference>
<keyword evidence="11 17" id="KW-0808">Transferase</keyword>
<dbReference type="PIRSF" id="PIRSF000732">
    <property type="entry name" value="PTS_enzyme_I"/>
    <property type="match status" value="1"/>
</dbReference>
<dbReference type="Pfam" id="PF05524">
    <property type="entry name" value="PEP-utilisers_N"/>
    <property type="match status" value="1"/>
</dbReference>
<organism evidence="22 23">
    <name type="scientific">Kurthia gibsonii</name>
    <dbReference type="NCBI Taxonomy" id="33946"/>
    <lineage>
        <taxon>Bacteria</taxon>
        <taxon>Bacillati</taxon>
        <taxon>Bacillota</taxon>
        <taxon>Bacilli</taxon>
        <taxon>Bacillales</taxon>
        <taxon>Caryophanaceae</taxon>
        <taxon>Kurthia</taxon>
    </lineage>
</organism>
<keyword evidence="8 17" id="KW-0813">Transport</keyword>
<evidence type="ECO:0000256" key="10">
    <source>
        <dbReference type="ARBA" id="ARBA00022597"/>
    </source>
</evidence>
<evidence type="ECO:0000256" key="13">
    <source>
        <dbReference type="ARBA" id="ARBA00022723"/>
    </source>
</evidence>
<dbReference type="PANTHER" id="PTHR46244">
    <property type="entry name" value="PHOSPHOENOLPYRUVATE-PROTEIN PHOSPHOTRANSFERASE"/>
    <property type="match status" value="1"/>
</dbReference>
<dbReference type="SUPFAM" id="SSF51621">
    <property type="entry name" value="Phosphoenolpyruvate/pyruvate domain"/>
    <property type="match status" value="1"/>
</dbReference>
<comment type="function">
    <text evidence="3 17">General (non sugar-specific) component of the phosphoenolpyruvate-dependent sugar phosphotransferase system (sugar PTS). This major carbohydrate active-transport system catalyzes the phosphorylation of incoming sugar substrates concomitantly with their translocation across the cell membrane. Enzyme I transfers the phosphoryl group from phosphoenolpyruvate (PEP) to the phosphoryl carrier protein (HPr).</text>
</comment>
<evidence type="ECO:0000256" key="2">
    <source>
        <dbReference type="ARBA" id="ARBA00001946"/>
    </source>
</evidence>
<proteinExistence type="inferred from homology"/>
<evidence type="ECO:0000256" key="12">
    <source>
        <dbReference type="ARBA" id="ARBA00022683"/>
    </source>
</evidence>
<evidence type="ECO:0000313" key="23">
    <source>
        <dbReference type="Proteomes" id="UP001398420"/>
    </source>
</evidence>
<evidence type="ECO:0000256" key="17">
    <source>
        <dbReference type="PIRNR" id="PIRNR000732"/>
    </source>
</evidence>
<dbReference type="Pfam" id="PF00391">
    <property type="entry name" value="PEP-utilizers"/>
    <property type="match status" value="1"/>
</dbReference>
<evidence type="ECO:0000259" key="20">
    <source>
        <dbReference type="Pfam" id="PF02896"/>
    </source>
</evidence>
<dbReference type="Pfam" id="PF02896">
    <property type="entry name" value="PEP-utilizers_C"/>
    <property type="match status" value="1"/>
</dbReference>
<keyword evidence="9 17" id="KW-0963">Cytoplasm</keyword>
<evidence type="ECO:0000256" key="15">
    <source>
        <dbReference type="ARBA" id="ARBA00022842"/>
    </source>
</evidence>
<evidence type="ECO:0000313" key="22">
    <source>
        <dbReference type="EMBL" id="MEL5987320.1"/>
    </source>
</evidence>
<reference evidence="22 23" key="1">
    <citation type="submission" date="2024-04" db="EMBL/GenBank/DDBJ databases">
        <authorList>
            <person name="Wu Y.S."/>
            <person name="Zhang L."/>
        </authorList>
    </citation>
    <scope>NUCLEOTIDE SEQUENCE [LARGE SCALE GENOMIC DNA]</scope>
    <source>
        <strain evidence="22 23">KG-01</strain>
    </source>
</reference>
<dbReference type="GO" id="GO:0008965">
    <property type="term" value="F:phosphoenolpyruvate-protein phosphotransferase activity"/>
    <property type="evidence" value="ECO:0007669"/>
    <property type="project" value="UniProtKB-EC"/>
</dbReference>
<evidence type="ECO:0000259" key="19">
    <source>
        <dbReference type="Pfam" id="PF00391"/>
    </source>
</evidence>
<dbReference type="PROSITE" id="PS00370">
    <property type="entry name" value="PEP_ENZYMES_PHOS_SITE"/>
    <property type="match status" value="1"/>
</dbReference>
<protein>
    <recommendedName>
        <fullName evidence="7 17">Phosphoenolpyruvate-protein phosphotransferase</fullName>
        <ecNumber evidence="6 17">2.7.3.9</ecNumber>
    </recommendedName>
    <alternativeName>
        <fullName evidence="16 17">Phosphotransferase system, enzyme I</fullName>
    </alternativeName>
</protein>
<dbReference type="Gene3D" id="1.10.274.10">
    <property type="entry name" value="PtsI, HPr-binding domain"/>
    <property type="match status" value="1"/>
</dbReference>
<dbReference type="InterPro" id="IPR006318">
    <property type="entry name" value="PTS_EI-like"/>
</dbReference>
<evidence type="ECO:0000256" key="1">
    <source>
        <dbReference type="ARBA" id="ARBA00000683"/>
    </source>
</evidence>
<dbReference type="InterPro" id="IPR050499">
    <property type="entry name" value="PEP-utilizing_PTS_enzyme"/>
</dbReference>
<comment type="caution">
    <text evidence="22">The sequence shown here is derived from an EMBL/GenBank/DDBJ whole genome shotgun (WGS) entry which is preliminary data.</text>
</comment>
<dbReference type="PANTHER" id="PTHR46244:SF3">
    <property type="entry name" value="PHOSPHOENOLPYRUVATE-PROTEIN PHOSPHOTRANSFERASE"/>
    <property type="match status" value="1"/>
</dbReference>
<dbReference type="PROSITE" id="PS00742">
    <property type="entry name" value="PEP_ENZYMES_2"/>
    <property type="match status" value="1"/>
</dbReference>
<evidence type="ECO:0000256" key="7">
    <source>
        <dbReference type="ARBA" id="ARBA00016544"/>
    </source>
</evidence>
<keyword evidence="10 17" id="KW-0762">Sugar transport</keyword>
<evidence type="ECO:0000256" key="11">
    <source>
        <dbReference type="ARBA" id="ARBA00022679"/>
    </source>
</evidence>
<dbReference type="EC" id="2.7.3.9" evidence="6 17"/>
<dbReference type="InterPro" id="IPR008731">
    <property type="entry name" value="PTS_EIN"/>
</dbReference>
<name>A0ABU9LHB9_9BACL</name>
<dbReference type="InterPro" id="IPR008279">
    <property type="entry name" value="PEP-util_enz_mobile_dom"/>
</dbReference>
<keyword evidence="15 17" id="KW-0460">Magnesium</keyword>
<dbReference type="InterPro" id="IPR040442">
    <property type="entry name" value="Pyrv_kinase-like_dom_sf"/>
</dbReference>
<feature type="domain" description="PEP-utilising enzyme C-terminal" evidence="20">
    <location>
        <begin position="253"/>
        <end position="539"/>
    </location>
</feature>
<dbReference type="InterPro" id="IPR018274">
    <property type="entry name" value="PEP_util_AS"/>
</dbReference>
<dbReference type="Proteomes" id="UP001398420">
    <property type="component" value="Unassembled WGS sequence"/>
</dbReference>
<sequence length="569" mass="63461">MLEIKGIGVSNGIAVAKAYRLVEPNLTFDKYEIKDFSEEKARLQRAIDLAKIELELIRNHAIEKFGKENAEIFSAHLLVLQDPEMRMTIESKIDKGVNAEAALDEVASTFIATFESMDNEYMKERAADIRDVSQRILAKLLEVDLPDLTTIAEDVIIIADDLTPSMTAQLNKQFVQGFITDIGGRTSHSAILARTLEIPAIVGTKIATTSVEHNEMVVLDGSTGIAIFNPTQEVVNEYEQKKEAFEAEQAALRAYIDQPSVDRDGHHVEIAGNIGRPDDAEVVRANGGDGVGLFRTEFLYMDRNDFPSEEEQYIAYKTVLEKMEGRKTVVRTLDIGGDKELSYLTLPEEMNPFLGYRAIRLCLEERSLFRVQLRALLRASIHGDLKIMFPMIATLDEFRTAKNFLMEVKAELIEEGFEVSDDIEVGMMVEIPSAAVIADLFAKEADFLSIGTNDLIQYTLAADRMNEKVSYLYQPYHPAILRLVKNVIDAAHANGKWVGMCGEMAGDEIAIPILLGFGLDEFSMSASSILHARAQISKLSKAEMTKHIDHILTLTTSADIENYVIENLL</sequence>
<evidence type="ECO:0000256" key="4">
    <source>
        <dbReference type="ARBA" id="ARBA00004496"/>
    </source>
</evidence>
<evidence type="ECO:0000256" key="6">
    <source>
        <dbReference type="ARBA" id="ARBA00012232"/>
    </source>
</evidence>
<evidence type="ECO:0000256" key="9">
    <source>
        <dbReference type="ARBA" id="ARBA00022490"/>
    </source>
</evidence>
<keyword evidence="18" id="KW-0175">Coiled coil</keyword>
<evidence type="ECO:0000256" key="5">
    <source>
        <dbReference type="ARBA" id="ARBA00007837"/>
    </source>
</evidence>
<gene>
    <name evidence="22" type="primary">ptsP</name>
    <name evidence="22" type="ORF">AAF454_02625</name>
</gene>
<comment type="catalytic activity">
    <reaction evidence="1 17">
        <text>L-histidyl-[protein] + phosphoenolpyruvate = N(pros)-phospho-L-histidyl-[protein] + pyruvate</text>
        <dbReference type="Rhea" id="RHEA:23880"/>
        <dbReference type="Rhea" id="RHEA-COMP:9745"/>
        <dbReference type="Rhea" id="RHEA-COMP:9746"/>
        <dbReference type="ChEBI" id="CHEBI:15361"/>
        <dbReference type="ChEBI" id="CHEBI:29979"/>
        <dbReference type="ChEBI" id="CHEBI:58702"/>
        <dbReference type="ChEBI" id="CHEBI:64837"/>
        <dbReference type="EC" id="2.7.3.9"/>
    </reaction>
</comment>
<comment type="cofactor">
    <cofactor evidence="2 17">
        <name>Mg(2+)</name>
        <dbReference type="ChEBI" id="CHEBI:18420"/>
    </cofactor>
</comment>
<dbReference type="InterPro" id="IPR023151">
    <property type="entry name" value="PEP_util_CS"/>
</dbReference>
<feature type="coiled-coil region" evidence="18">
    <location>
        <begin position="33"/>
        <end position="60"/>
    </location>
</feature>
<comment type="subcellular location">
    <subcellularLocation>
        <location evidence="4 17">Cytoplasm</location>
    </subcellularLocation>
</comment>
<dbReference type="InterPro" id="IPR024692">
    <property type="entry name" value="PTS_EI"/>
</dbReference>
<accession>A0ABU9LHB9</accession>
<evidence type="ECO:0000256" key="8">
    <source>
        <dbReference type="ARBA" id="ARBA00022448"/>
    </source>
</evidence>
<dbReference type="SUPFAM" id="SSF47831">
    <property type="entry name" value="Enzyme I of the PEP:sugar phosphotransferase system HPr-binding (sub)domain"/>
    <property type="match status" value="1"/>
</dbReference>
<keyword evidence="23" id="KW-1185">Reference proteome</keyword>
<dbReference type="InterPro" id="IPR036618">
    <property type="entry name" value="PtsI_HPr-bd_sf"/>
</dbReference>
<dbReference type="InterPro" id="IPR036637">
    <property type="entry name" value="Phosphohistidine_dom_sf"/>
</dbReference>
<dbReference type="InterPro" id="IPR015813">
    <property type="entry name" value="Pyrv/PenolPyrv_kinase-like_dom"/>
</dbReference>
<evidence type="ECO:0000256" key="3">
    <source>
        <dbReference type="ARBA" id="ARBA00002728"/>
    </source>
</evidence>
<dbReference type="InterPro" id="IPR000121">
    <property type="entry name" value="PEP_util_C"/>
</dbReference>
<keyword evidence="14 17" id="KW-0418">Kinase</keyword>
<evidence type="ECO:0000256" key="16">
    <source>
        <dbReference type="ARBA" id="ARBA00033235"/>
    </source>
</evidence>